<dbReference type="GO" id="GO:0003964">
    <property type="term" value="F:RNA-directed DNA polymerase activity"/>
    <property type="evidence" value="ECO:0007669"/>
    <property type="project" value="UniProtKB-KW"/>
</dbReference>
<dbReference type="Proteomes" id="UP000321393">
    <property type="component" value="Unassembled WGS sequence"/>
</dbReference>
<organism evidence="2 3">
    <name type="scientific">Cucumis melo var. makuwa</name>
    <name type="common">Oriental melon</name>
    <dbReference type="NCBI Taxonomy" id="1194695"/>
    <lineage>
        <taxon>Eukaryota</taxon>
        <taxon>Viridiplantae</taxon>
        <taxon>Streptophyta</taxon>
        <taxon>Embryophyta</taxon>
        <taxon>Tracheophyta</taxon>
        <taxon>Spermatophyta</taxon>
        <taxon>Magnoliopsida</taxon>
        <taxon>eudicotyledons</taxon>
        <taxon>Gunneridae</taxon>
        <taxon>Pentapetalae</taxon>
        <taxon>rosids</taxon>
        <taxon>fabids</taxon>
        <taxon>Cucurbitales</taxon>
        <taxon>Cucurbitaceae</taxon>
        <taxon>Benincaseae</taxon>
        <taxon>Cucumis</taxon>
    </lineage>
</organism>
<dbReference type="SUPFAM" id="SSF56672">
    <property type="entry name" value="DNA/RNA polymerases"/>
    <property type="match status" value="1"/>
</dbReference>
<dbReference type="EMBL" id="SSTE01000903">
    <property type="protein sequence ID" value="KAA0066438.1"/>
    <property type="molecule type" value="Genomic_DNA"/>
</dbReference>
<dbReference type="OrthoDB" id="1939491at2759"/>
<dbReference type="PANTHER" id="PTHR24559:SF436">
    <property type="entry name" value="RNA-DIRECTED DNA POLYMERASE HOMOLOG"/>
    <property type="match status" value="1"/>
</dbReference>
<dbReference type="InterPro" id="IPR043502">
    <property type="entry name" value="DNA/RNA_pol_sf"/>
</dbReference>
<dbReference type="PANTHER" id="PTHR24559">
    <property type="entry name" value="TRANSPOSON TY3-I GAG-POL POLYPROTEIN"/>
    <property type="match status" value="1"/>
</dbReference>
<dbReference type="Gene3D" id="3.30.70.270">
    <property type="match status" value="1"/>
</dbReference>
<keyword evidence="2" id="KW-0695">RNA-directed DNA polymerase</keyword>
<sequence length="571" mass="65591">MQEGRCTIDTWDALKRELRSQFFPENVEILARRKLRELKHTSRLKPWTKTKLYEQRVQDLTSAYAAAERLFNLISDSQDMKRHQSSSSGRNRNARVLPKLLGETNVRASLISGSDDKSNQVEGKVGQIDGGEKTRIGAIKYMSSLQKKSGERHVPTKRGLLGRGQTSKTSLGEGFRKNEGLEFHCPTYRRTSETNNDKAGRMERPNRLVVVKMDDFDVVLGMEFLFEHQVIPMPSARCLVIIGSFPTVVQADICQPNGFRMISAMQLDKNRIQEEPPSVEIPLGALGKMKETIPKDTLCVPKKCHDVMPNSWPKSLSMRRRIDHGIESSSEELVDPYKLHREPVLSLKKKDRSLRLCIDRCIQNKLTVRRTYPFPLLPNLFDRSRGVKYFLKLNIRSRYYRVRATEAEGLKTTCVTGLREYEFPVVPFSLTDSKEGKCCSVQGQINVLDHVVEFHQIEVEKKKIVATFHEGILNKSKLADGVDDQAADPRRNNVVRLSINLKQEEDREVKDVLADRVRTNRRPTREIHKFLVKWKNTLVEATSREHVEDLEAWKQKIRDLQFRQLTGASTV</sequence>
<comment type="caution">
    <text evidence="2">The sequence shown here is derived from an EMBL/GenBank/DDBJ whole genome shotgun (WGS) entry which is preliminary data.</text>
</comment>
<evidence type="ECO:0000256" key="1">
    <source>
        <dbReference type="SAM" id="MobiDB-lite"/>
    </source>
</evidence>
<name>A0A5A7VFD7_CUCMM</name>
<keyword evidence="2" id="KW-0548">Nucleotidyltransferase</keyword>
<keyword evidence="2" id="KW-0808">Transferase</keyword>
<feature type="region of interest" description="Disordered" evidence="1">
    <location>
        <begin position="147"/>
        <end position="173"/>
    </location>
</feature>
<dbReference type="InterPro" id="IPR043128">
    <property type="entry name" value="Rev_trsase/Diguanyl_cyclase"/>
</dbReference>
<dbReference type="InterPro" id="IPR053134">
    <property type="entry name" value="RNA-dir_DNA_polymerase"/>
</dbReference>
<dbReference type="AlphaFoldDB" id="A0A5A7VFD7"/>
<accession>A0A5A7VFD7</accession>
<reference evidence="2 3" key="1">
    <citation type="submission" date="2019-08" db="EMBL/GenBank/DDBJ databases">
        <title>Draft genome sequences of two oriental melons (Cucumis melo L. var makuwa).</title>
        <authorList>
            <person name="Kwon S.-Y."/>
        </authorList>
    </citation>
    <scope>NUCLEOTIDE SEQUENCE [LARGE SCALE GENOMIC DNA]</scope>
    <source>
        <strain evidence="3">cv. SW 3</strain>
        <tissue evidence="2">Leaf</tissue>
    </source>
</reference>
<evidence type="ECO:0000313" key="2">
    <source>
        <dbReference type="EMBL" id="KAA0066438.1"/>
    </source>
</evidence>
<dbReference type="Gene3D" id="3.10.10.10">
    <property type="entry name" value="HIV Type 1 Reverse Transcriptase, subunit A, domain 1"/>
    <property type="match status" value="1"/>
</dbReference>
<proteinExistence type="predicted"/>
<protein>
    <submittedName>
        <fullName evidence="2">Reverse transcriptase</fullName>
    </submittedName>
</protein>
<gene>
    <name evidence="2" type="ORF">E6C27_scaffold21G005310</name>
</gene>
<evidence type="ECO:0000313" key="3">
    <source>
        <dbReference type="Proteomes" id="UP000321393"/>
    </source>
</evidence>